<gene>
    <name evidence="4" type="ORF">QE417_004662</name>
</gene>
<keyword evidence="2 3" id="KW-0040">ANK repeat</keyword>
<keyword evidence="1" id="KW-0677">Repeat</keyword>
<dbReference type="InterPro" id="IPR002110">
    <property type="entry name" value="Ankyrin_rpt"/>
</dbReference>
<proteinExistence type="predicted"/>
<dbReference type="PANTHER" id="PTHR24201:SF2">
    <property type="entry name" value="ANKYRIN REPEAT DOMAIN-CONTAINING PROTEIN 42"/>
    <property type="match status" value="1"/>
</dbReference>
<accession>A0ABU3H3W2</accession>
<dbReference type="Proteomes" id="UP001258315">
    <property type="component" value="Unassembled WGS sequence"/>
</dbReference>
<evidence type="ECO:0000256" key="3">
    <source>
        <dbReference type="PROSITE-ProRule" id="PRU00023"/>
    </source>
</evidence>
<dbReference type="PANTHER" id="PTHR24201">
    <property type="entry name" value="ANK_REP_REGION DOMAIN-CONTAINING PROTEIN"/>
    <property type="match status" value="1"/>
</dbReference>
<comment type="caution">
    <text evidence="4">The sequence shown here is derived from an EMBL/GenBank/DDBJ whole genome shotgun (WGS) entry which is preliminary data.</text>
</comment>
<keyword evidence="5" id="KW-1185">Reference proteome</keyword>
<dbReference type="Pfam" id="PF12796">
    <property type="entry name" value="Ank_2"/>
    <property type="match status" value="1"/>
</dbReference>
<dbReference type="PROSITE" id="PS50297">
    <property type="entry name" value="ANK_REP_REGION"/>
    <property type="match status" value="1"/>
</dbReference>
<reference evidence="5" key="1">
    <citation type="submission" date="2023-07" db="EMBL/GenBank/DDBJ databases">
        <title>Functional and genomic diversity of the sorghum phyllosphere microbiome.</title>
        <authorList>
            <person name="Shade A."/>
        </authorList>
    </citation>
    <scope>NUCLEOTIDE SEQUENCE [LARGE SCALE GENOMIC DNA]</scope>
    <source>
        <strain evidence="5">SORGH_AS_0422</strain>
    </source>
</reference>
<dbReference type="PROSITE" id="PS50088">
    <property type="entry name" value="ANK_REPEAT"/>
    <property type="match status" value="1"/>
</dbReference>
<feature type="repeat" description="ANK" evidence="3">
    <location>
        <begin position="27"/>
        <end position="59"/>
    </location>
</feature>
<evidence type="ECO:0000256" key="2">
    <source>
        <dbReference type="ARBA" id="ARBA00023043"/>
    </source>
</evidence>
<protein>
    <submittedName>
        <fullName evidence="4">Ankyrin repeat protein</fullName>
    </submittedName>
</protein>
<evidence type="ECO:0000313" key="5">
    <source>
        <dbReference type="Proteomes" id="UP001258315"/>
    </source>
</evidence>
<evidence type="ECO:0000256" key="1">
    <source>
        <dbReference type="ARBA" id="ARBA00022737"/>
    </source>
</evidence>
<dbReference type="Gene3D" id="1.25.40.20">
    <property type="entry name" value="Ankyrin repeat-containing domain"/>
    <property type="match status" value="1"/>
</dbReference>
<dbReference type="EMBL" id="JAVLVU010000001">
    <property type="protein sequence ID" value="MDT3405590.1"/>
    <property type="molecule type" value="Genomic_DNA"/>
</dbReference>
<name>A0ABU3H3W2_9SPHI</name>
<organism evidence="4 5">
    <name type="scientific">Mucilaginibacter terrae</name>
    <dbReference type="NCBI Taxonomy" id="1955052"/>
    <lineage>
        <taxon>Bacteria</taxon>
        <taxon>Pseudomonadati</taxon>
        <taxon>Bacteroidota</taxon>
        <taxon>Sphingobacteriia</taxon>
        <taxon>Sphingobacteriales</taxon>
        <taxon>Sphingobacteriaceae</taxon>
        <taxon>Mucilaginibacter</taxon>
    </lineage>
</organism>
<dbReference type="InterPro" id="IPR050776">
    <property type="entry name" value="Ank_Repeat/CDKN_Inhibitor"/>
</dbReference>
<dbReference type="InterPro" id="IPR036770">
    <property type="entry name" value="Ankyrin_rpt-contain_sf"/>
</dbReference>
<dbReference type="SUPFAM" id="SSF48403">
    <property type="entry name" value="Ankyrin repeat"/>
    <property type="match status" value="1"/>
</dbReference>
<evidence type="ECO:0000313" key="4">
    <source>
        <dbReference type="EMBL" id="MDT3405590.1"/>
    </source>
</evidence>
<sequence length="84" mass="8918">MRLVMGNHHLGKLLLQSGADINSRNSFSETPLIVAAQCGFNDFTAMLIDNGADVAAVDNNGRSAMDFASESGYTEILEQLLAAS</sequence>